<evidence type="ECO:0000256" key="5">
    <source>
        <dbReference type="RuleBase" id="RU000499"/>
    </source>
</evidence>
<dbReference type="RefSeq" id="WP_137312818.1">
    <property type="nucleotide sequence ID" value="NZ_CP040017.1"/>
</dbReference>
<dbReference type="PRINTS" id="PR01011">
    <property type="entry name" value="GLUTPROXDASE"/>
</dbReference>
<proteinExistence type="inferred from homology"/>
<dbReference type="Proteomes" id="UP000584325">
    <property type="component" value="Unassembled WGS sequence"/>
</dbReference>
<accession>A0A4P8HND5</accession>
<dbReference type="PANTHER" id="PTHR11592">
    <property type="entry name" value="GLUTATHIONE PEROXIDASE"/>
    <property type="match status" value="1"/>
</dbReference>
<gene>
    <name evidence="7" type="ORF">FCL38_05485</name>
    <name evidence="6" type="ORF">FHS02_000702</name>
</gene>
<evidence type="ECO:0000313" key="6">
    <source>
        <dbReference type="EMBL" id="MBB3219915.1"/>
    </source>
</evidence>
<comment type="similarity">
    <text evidence="1 5">Belongs to the glutathione peroxidase family.</text>
</comment>
<dbReference type="EMBL" id="JACHXS010000001">
    <property type="protein sequence ID" value="MBB3219915.1"/>
    <property type="molecule type" value="Genomic_DNA"/>
</dbReference>
<reference evidence="7 8" key="1">
    <citation type="submission" date="2019-05" db="EMBL/GenBank/DDBJ databases">
        <title>Draft Genome Sequences of Six Type Strains of the Genus Massilia.</title>
        <authorList>
            <person name="Miess H."/>
            <person name="Frediansyhah A."/>
            <person name="Gross H."/>
        </authorList>
    </citation>
    <scope>NUCLEOTIDE SEQUENCE [LARGE SCALE GENOMIC DNA]</scope>
    <source>
        <strain evidence="7 8">DSMZ 26121</strain>
    </source>
</reference>
<evidence type="ECO:0000256" key="2">
    <source>
        <dbReference type="ARBA" id="ARBA00022559"/>
    </source>
</evidence>
<dbReference type="PIRSF" id="PIRSF000303">
    <property type="entry name" value="Glutathion_perox"/>
    <property type="match status" value="1"/>
</dbReference>
<dbReference type="AlphaFoldDB" id="A0A4P8HND5"/>
<dbReference type="PROSITE" id="PS51355">
    <property type="entry name" value="GLUTATHIONE_PEROXID_3"/>
    <property type="match status" value="1"/>
</dbReference>
<dbReference type="Proteomes" id="UP000298763">
    <property type="component" value="Chromosome"/>
</dbReference>
<dbReference type="InterPro" id="IPR029759">
    <property type="entry name" value="GPX_AS"/>
</dbReference>
<dbReference type="PANTHER" id="PTHR11592:SF40">
    <property type="entry name" value="THIOREDOXIN_GLUTATHIONE PEROXIDASE BTUE"/>
    <property type="match status" value="1"/>
</dbReference>
<dbReference type="CDD" id="cd00340">
    <property type="entry name" value="GSH_Peroxidase"/>
    <property type="match status" value="1"/>
</dbReference>
<evidence type="ECO:0000313" key="7">
    <source>
        <dbReference type="EMBL" id="QCP09932.1"/>
    </source>
</evidence>
<evidence type="ECO:0000313" key="8">
    <source>
        <dbReference type="Proteomes" id="UP000298763"/>
    </source>
</evidence>
<sequence length="183" mass="19974">MHTRIDQIPFRLMDGGQATLSSYRGKAVLLVNVASQCGLTPQYEGLARLFEEKREAGLVVIGFPANDFGAQEPGSNEEIAQFCNTTFGVAFPLAEKVSVKGPDRHALYAALTQAQPEALDPAGGTMHRKLAQYGFEQEDPSDVLWNFEKFLVGRDGRVVARFNPDVEPGDPLLREAIDSALHG</sequence>
<dbReference type="GO" id="GO:0034599">
    <property type="term" value="P:cellular response to oxidative stress"/>
    <property type="evidence" value="ECO:0007669"/>
    <property type="project" value="TreeGrafter"/>
</dbReference>
<dbReference type="InterPro" id="IPR036249">
    <property type="entry name" value="Thioredoxin-like_sf"/>
</dbReference>
<name>A0A4P8HND5_9BURK</name>
<dbReference type="PROSITE" id="PS00460">
    <property type="entry name" value="GLUTATHIONE_PEROXID_1"/>
    <property type="match status" value="1"/>
</dbReference>
<evidence type="ECO:0000256" key="3">
    <source>
        <dbReference type="ARBA" id="ARBA00023002"/>
    </source>
</evidence>
<evidence type="ECO:0000256" key="4">
    <source>
        <dbReference type="PIRSR" id="PIRSR000303-1"/>
    </source>
</evidence>
<keyword evidence="3 5" id="KW-0560">Oxidoreductase</keyword>
<dbReference type="Pfam" id="PF00255">
    <property type="entry name" value="GSHPx"/>
    <property type="match status" value="1"/>
</dbReference>
<dbReference type="Gene3D" id="3.40.30.10">
    <property type="entry name" value="Glutaredoxin"/>
    <property type="match status" value="1"/>
</dbReference>
<keyword evidence="2 5" id="KW-0575">Peroxidase</keyword>
<evidence type="ECO:0000256" key="1">
    <source>
        <dbReference type="ARBA" id="ARBA00006926"/>
    </source>
</evidence>
<dbReference type="EMBL" id="CP040017">
    <property type="protein sequence ID" value="QCP09932.1"/>
    <property type="molecule type" value="Genomic_DNA"/>
</dbReference>
<keyword evidence="8" id="KW-1185">Reference proteome</keyword>
<reference evidence="6 9" key="2">
    <citation type="submission" date="2020-08" db="EMBL/GenBank/DDBJ databases">
        <title>Genomic Encyclopedia of Type Strains, Phase III (KMG-III): the genomes of soil and plant-associated and newly described type strains.</title>
        <authorList>
            <person name="Whitman W."/>
        </authorList>
    </citation>
    <scope>NUCLEOTIDE SEQUENCE [LARGE SCALE GENOMIC DNA]</scope>
    <source>
        <strain evidence="6 9">CECT 7753</strain>
    </source>
</reference>
<organism evidence="6 9">
    <name type="scientific">Pseudoduganella umbonata</name>
    <dbReference type="NCBI Taxonomy" id="864828"/>
    <lineage>
        <taxon>Bacteria</taxon>
        <taxon>Pseudomonadati</taxon>
        <taxon>Pseudomonadota</taxon>
        <taxon>Betaproteobacteria</taxon>
        <taxon>Burkholderiales</taxon>
        <taxon>Oxalobacteraceae</taxon>
        <taxon>Telluria group</taxon>
        <taxon>Pseudoduganella</taxon>
    </lineage>
</organism>
<dbReference type="OrthoDB" id="9785502at2"/>
<dbReference type="InterPro" id="IPR000889">
    <property type="entry name" value="Glutathione_peroxidase"/>
</dbReference>
<dbReference type="SUPFAM" id="SSF52833">
    <property type="entry name" value="Thioredoxin-like"/>
    <property type="match status" value="1"/>
</dbReference>
<evidence type="ECO:0000313" key="9">
    <source>
        <dbReference type="Proteomes" id="UP000584325"/>
    </source>
</evidence>
<protein>
    <recommendedName>
        <fullName evidence="5">Glutathione peroxidase</fullName>
    </recommendedName>
</protein>
<dbReference type="GO" id="GO:0004601">
    <property type="term" value="F:peroxidase activity"/>
    <property type="evidence" value="ECO:0007669"/>
    <property type="project" value="UniProtKB-KW"/>
</dbReference>
<feature type="active site" evidence="4">
    <location>
        <position position="37"/>
    </location>
</feature>